<dbReference type="GO" id="GO:0006508">
    <property type="term" value="P:proteolysis"/>
    <property type="evidence" value="ECO:0007669"/>
    <property type="project" value="InterPro"/>
</dbReference>
<evidence type="ECO:0000313" key="2">
    <source>
        <dbReference type="Proteomes" id="UP000005950"/>
    </source>
</evidence>
<dbReference type="STRING" id="545696.HOLDEFILI_01066"/>
<dbReference type="EMBL" id="ACCF01000059">
    <property type="protein sequence ID" value="EEF68780.1"/>
    <property type="molecule type" value="Genomic_DNA"/>
</dbReference>
<dbReference type="HOGENOM" id="CLU_660178_0_0_9"/>
<evidence type="ECO:0008006" key="3">
    <source>
        <dbReference type="Google" id="ProtNLM"/>
    </source>
</evidence>
<organism evidence="1 2">
    <name type="scientific">Holdemania filiformis DSM 12042</name>
    <dbReference type="NCBI Taxonomy" id="545696"/>
    <lineage>
        <taxon>Bacteria</taxon>
        <taxon>Bacillati</taxon>
        <taxon>Bacillota</taxon>
        <taxon>Erysipelotrichia</taxon>
        <taxon>Erysipelotrichales</taxon>
        <taxon>Erysipelotrichaceae</taxon>
        <taxon>Holdemania</taxon>
    </lineage>
</organism>
<protein>
    <recommendedName>
        <fullName evidence="3">Peptidase S8/S53 domain-containing protein</fullName>
    </recommendedName>
</protein>
<dbReference type="InterPro" id="IPR036852">
    <property type="entry name" value="Peptidase_S8/S53_dom_sf"/>
</dbReference>
<reference evidence="1 2" key="2">
    <citation type="submission" date="2009-02" db="EMBL/GenBank/DDBJ databases">
        <title>Draft genome sequence of Holdemania filiformis DSM 12042.</title>
        <authorList>
            <person name="Sudarsanam P."/>
            <person name="Ley R."/>
            <person name="Guruge J."/>
            <person name="Turnbaugh P.J."/>
            <person name="Mahowald M."/>
            <person name="Liep D."/>
            <person name="Gordon J."/>
        </authorList>
    </citation>
    <scope>NUCLEOTIDE SEQUENCE [LARGE SCALE GENOMIC DNA]</scope>
    <source>
        <strain evidence="1 2">DSM 12042</strain>
    </source>
</reference>
<accession>B9Y5I4</accession>
<name>B9Y5I4_9FIRM</name>
<reference evidence="1 2" key="1">
    <citation type="submission" date="2008-12" db="EMBL/GenBank/DDBJ databases">
        <authorList>
            <person name="Fulton L."/>
            <person name="Clifton S."/>
            <person name="Fulton B."/>
            <person name="Xu J."/>
            <person name="Minx P."/>
            <person name="Pepin K.H."/>
            <person name="Johnson M."/>
            <person name="Bhonagiri V."/>
            <person name="Nash W.E."/>
            <person name="Mardis E.R."/>
            <person name="Wilson R.K."/>
        </authorList>
    </citation>
    <scope>NUCLEOTIDE SEQUENCE [LARGE SCALE GENOMIC DNA]</scope>
    <source>
        <strain evidence="1 2">DSM 12042</strain>
    </source>
</reference>
<dbReference type="Proteomes" id="UP000005950">
    <property type="component" value="Unassembled WGS sequence"/>
</dbReference>
<proteinExistence type="predicted"/>
<dbReference type="GO" id="GO:0004252">
    <property type="term" value="F:serine-type endopeptidase activity"/>
    <property type="evidence" value="ECO:0007669"/>
    <property type="project" value="InterPro"/>
</dbReference>
<dbReference type="AlphaFoldDB" id="B9Y5I4"/>
<comment type="caution">
    <text evidence="1">The sequence shown here is derived from an EMBL/GenBank/DDBJ whole genome shotgun (WGS) entry which is preliminary data.</text>
</comment>
<evidence type="ECO:0000313" key="1">
    <source>
        <dbReference type="EMBL" id="EEF68780.1"/>
    </source>
</evidence>
<sequence>MIKAERNKEGSKMKKVLILGLLWMLCLSGCFSEGGLKPGIHGTSAGKKMEEFLEFRPDKRLSNPSLSDYQIKTSQNFYFYNFIAKDLSTLDLSSLTLSELANETMFTASTKWPATLPNLDIEHFWEQAWGKPLGAALFHENGITGKGVGIAIIGPQLYVDHPEYKDNLKLFYGSEDPLSQNLFSTLGSSAMLSNLAGKSLGYAPEASIAYIVNSGYDEKGKQDLSSILENMDSLLEYNKTLKKDPIRMILILSDINSQDRAYDMYRTKVEELKQAGIEVMTKMPYFNGHYFTTVAKIPYAPLDDVNSYYFDKAGETPDHVLYLPYANRVLAFPGEETYFYYPGSFDVNYGTISTLAGFYALALQMDPSLTLDEFVEIVADSTITLRPDKEYRVTGLENVIYPSRLYDHLASRMKES</sequence>
<dbReference type="eggNOG" id="COG1404">
    <property type="taxonomic scope" value="Bacteria"/>
</dbReference>
<dbReference type="Gene3D" id="3.40.50.200">
    <property type="entry name" value="Peptidase S8/S53 domain"/>
    <property type="match status" value="1"/>
</dbReference>
<dbReference type="SUPFAM" id="SSF52743">
    <property type="entry name" value="Subtilisin-like"/>
    <property type="match status" value="1"/>
</dbReference>
<gene>
    <name evidence="1" type="ORF">HOLDEFILI_01066</name>
</gene>